<comment type="caution">
    <text evidence="2">The sequence shown here is derived from an EMBL/GenBank/DDBJ whole genome shotgun (WGS) entry which is preliminary data.</text>
</comment>
<evidence type="ECO:0000313" key="2">
    <source>
        <dbReference type="EMBL" id="GJN27375.1"/>
    </source>
</evidence>
<organism evidence="2 3">
    <name type="scientific">Eleusine coracana subsp. coracana</name>
    <dbReference type="NCBI Taxonomy" id="191504"/>
    <lineage>
        <taxon>Eukaryota</taxon>
        <taxon>Viridiplantae</taxon>
        <taxon>Streptophyta</taxon>
        <taxon>Embryophyta</taxon>
        <taxon>Tracheophyta</taxon>
        <taxon>Spermatophyta</taxon>
        <taxon>Magnoliopsida</taxon>
        <taxon>Liliopsida</taxon>
        <taxon>Poales</taxon>
        <taxon>Poaceae</taxon>
        <taxon>PACMAD clade</taxon>
        <taxon>Chloridoideae</taxon>
        <taxon>Cynodonteae</taxon>
        <taxon>Eleusininae</taxon>
        <taxon>Eleusine</taxon>
    </lineage>
</organism>
<evidence type="ECO:0000256" key="1">
    <source>
        <dbReference type="SAM" id="MobiDB-lite"/>
    </source>
</evidence>
<reference evidence="2" key="1">
    <citation type="journal article" date="2018" name="DNA Res.">
        <title>Multiple hybrid de novo genome assembly of finger millet, an orphan allotetraploid crop.</title>
        <authorList>
            <person name="Hatakeyama M."/>
            <person name="Aluri S."/>
            <person name="Balachadran M.T."/>
            <person name="Sivarajan S.R."/>
            <person name="Patrignani A."/>
            <person name="Gruter S."/>
            <person name="Poveda L."/>
            <person name="Shimizu-Inatsugi R."/>
            <person name="Baeten J."/>
            <person name="Francoijs K.J."/>
            <person name="Nataraja K.N."/>
            <person name="Reddy Y.A.N."/>
            <person name="Phadnis S."/>
            <person name="Ravikumar R.L."/>
            <person name="Schlapbach R."/>
            <person name="Sreeman S.M."/>
            <person name="Shimizu K.K."/>
        </authorList>
    </citation>
    <scope>NUCLEOTIDE SEQUENCE</scope>
</reference>
<keyword evidence="3" id="KW-1185">Reference proteome</keyword>
<proteinExistence type="predicted"/>
<accession>A0AAV5EYZ8</accession>
<dbReference type="EMBL" id="BQKI01000079">
    <property type="protein sequence ID" value="GJN27375.1"/>
    <property type="molecule type" value="Genomic_DNA"/>
</dbReference>
<name>A0AAV5EYZ8_ELECO</name>
<feature type="region of interest" description="Disordered" evidence="1">
    <location>
        <begin position="1"/>
        <end position="23"/>
    </location>
</feature>
<protein>
    <submittedName>
        <fullName evidence="2">Uncharacterized protein</fullName>
    </submittedName>
</protein>
<gene>
    <name evidence="2" type="primary">gb15395</name>
    <name evidence="2" type="ORF">PR202_gb15395</name>
</gene>
<reference evidence="2" key="2">
    <citation type="submission" date="2021-12" db="EMBL/GenBank/DDBJ databases">
        <title>Resequencing data analysis of finger millet.</title>
        <authorList>
            <person name="Hatakeyama M."/>
            <person name="Aluri S."/>
            <person name="Balachadran M.T."/>
            <person name="Sivarajan S.R."/>
            <person name="Poveda L."/>
            <person name="Shimizu-Inatsugi R."/>
            <person name="Schlapbach R."/>
            <person name="Sreeman S.M."/>
            <person name="Shimizu K.K."/>
        </authorList>
    </citation>
    <scope>NUCLEOTIDE SEQUENCE</scope>
</reference>
<sequence length="88" mass="9436">MRPAARDEDDHHTEAAGGLHETEEEKNYWNSILNLVNSSAAATSARGGARCRGVLAGAGVLTTGGEPWTRDMCACICMHAAWRVTHSK</sequence>
<evidence type="ECO:0000313" key="3">
    <source>
        <dbReference type="Proteomes" id="UP001054889"/>
    </source>
</evidence>
<dbReference type="AlphaFoldDB" id="A0AAV5EYZ8"/>
<dbReference type="Proteomes" id="UP001054889">
    <property type="component" value="Unassembled WGS sequence"/>
</dbReference>